<reference evidence="1 2" key="1">
    <citation type="submission" date="2019-11" db="EMBL/GenBank/DDBJ databases">
        <title>Winogradskyella ouciana sp. nov., isolated from the hadal seawater of the Mariana Trench.</title>
        <authorList>
            <person name="Liu R."/>
        </authorList>
    </citation>
    <scope>NUCLEOTIDE SEQUENCE [LARGE SCALE GENOMIC DNA]</scope>
    <source>
        <strain evidence="1 2">ZXX205</strain>
    </source>
</reference>
<proteinExistence type="predicted"/>
<dbReference type="PROSITE" id="PS51257">
    <property type="entry name" value="PROKAR_LIPOPROTEIN"/>
    <property type="match status" value="1"/>
</dbReference>
<dbReference type="RefSeq" id="WP_155087738.1">
    <property type="nucleotide sequence ID" value="NZ_WJYA01000003.1"/>
</dbReference>
<comment type="caution">
    <text evidence="1">The sequence shown here is derived from an EMBL/GenBank/DDBJ whole genome shotgun (WGS) entry which is preliminary data.</text>
</comment>
<sequence>MKKLILLFAIGAFTFSVTSCKIDKEESGEMPELDVDVDADAGELPEYDVDWANVDVGTNTRTVEIPKVVVVMEEEEVEVPYIDVNMPGEDKEERTLMVEAEVSGNKHDIEIQEIRASKNRLYVISRLEKLDTDLGDKTVRVQDQVDINAPDLDVKHIIIGNKVDRVFNNNYTYVNSMNDLDESIRNAEVIYKR</sequence>
<protein>
    <submittedName>
        <fullName evidence="1">Uncharacterized protein</fullName>
    </submittedName>
</protein>
<evidence type="ECO:0000313" key="2">
    <source>
        <dbReference type="Proteomes" id="UP000447545"/>
    </source>
</evidence>
<dbReference type="AlphaFoldDB" id="A0A7K1GBW8"/>
<organism evidence="1 2">
    <name type="scientific">Winogradskyella ouciana</name>
    <dbReference type="NCBI Taxonomy" id="2608631"/>
    <lineage>
        <taxon>Bacteria</taxon>
        <taxon>Pseudomonadati</taxon>
        <taxon>Bacteroidota</taxon>
        <taxon>Flavobacteriia</taxon>
        <taxon>Flavobacteriales</taxon>
        <taxon>Flavobacteriaceae</taxon>
        <taxon>Winogradskyella</taxon>
    </lineage>
</organism>
<accession>A0A7K1GBW8</accession>
<dbReference type="Proteomes" id="UP000447545">
    <property type="component" value="Unassembled WGS sequence"/>
</dbReference>
<gene>
    <name evidence="1" type="ORF">F1003_03020</name>
</gene>
<name>A0A7K1GBW8_9FLAO</name>
<dbReference type="EMBL" id="WJYA01000003">
    <property type="protein sequence ID" value="MTE25894.1"/>
    <property type="molecule type" value="Genomic_DNA"/>
</dbReference>
<evidence type="ECO:0000313" key="1">
    <source>
        <dbReference type="EMBL" id="MTE25894.1"/>
    </source>
</evidence>
<keyword evidence="2" id="KW-1185">Reference proteome</keyword>